<dbReference type="EMBL" id="MDBS01000016">
    <property type="protein sequence ID" value="PMP31854.1"/>
    <property type="molecule type" value="Genomic_DNA"/>
</dbReference>
<reference evidence="1" key="1">
    <citation type="submission" date="2016-07" db="EMBL/GenBank/DDBJ databases">
        <authorList>
            <person name="Kauffman K."/>
            <person name="Arevalo P."/>
            <person name="Polz M.F."/>
        </authorList>
    </citation>
    <scope>NUCLEOTIDE SEQUENCE</scope>
    <source>
        <strain evidence="1">10N.222.46.E12</strain>
    </source>
</reference>
<dbReference type="AlphaFoldDB" id="A0A7Z1MLX2"/>
<organism evidence="1">
    <name type="scientific">Vibrio cyclitrophicus</name>
    <dbReference type="NCBI Taxonomy" id="47951"/>
    <lineage>
        <taxon>Bacteria</taxon>
        <taxon>Pseudomonadati</taxon>
        <taxon>Pseudomonadota</taxon>
        <taxon>Gammaproteobacteria</taxon>
        <taxon>Vibrionales</taxon>
        <taxon>Vibrionaceae</taxon>
        <taxon>Vibrio</taxon>
    </lineage>
</organism>
<sequence>MLTGFEIRHKSYVDMPRLLAALEDGEVEAIVADDVVLKYMIDHGRTNGRFENS</sequence>
<accession>A0A7Z1MLX2</accession>
<proteinExistence type="predicted"/>
<gene>
    <name evidence="1" type="ORF">BCS90_10990</name>
</gene>
<protein>
    <submittedName>
        <fullName evidence="1">Amino acid ABC transporter substrate-binding protein</fullName>
    </submittedName>
</protein>
<name>A0A7Z1MLX2_9VIBR</name>
<comment type="caution">
    <text evidence="1">The sequence shown here is derived from an EMBL/GenBank/DDBJ whole genome shotgun (WGS) entry which is preliminary data.</text>
</comment>
<reference evidence="1" key="2">
    <citation type="journal article" date="2018" name="Nature">
        <title>A major lineage of non-tailed dsDNA viruses as unrecognized killers of marine bacteria.</title>
        <authorList>
            <person name="Kauffman K.M."/>
            <person name="Hussain F.A."/>
            <person name="Yang J."/>
            <person name="Arevalo P."/>
            <person name="Brown J.M."/>
            <person name="Chang W.K."/>
            <person name="VanInsberghe D."/>
            <person name="Elsherbini J."/>
            <person name="Sharma R.S."/>
            <person name="Cutler M.B."/>
            <person name="Kelly L."/>
            <person name="Polz M.F."/>
        </authorList>
    </citation>
    <scope>NUCLEOTIDE SEQUENCE</scope>
    <source>
        <strain evidence="1">10N.222.46.E12</strain>
    </source>
</reference>
<evidence type="ECO:0000313" key="1">
    <source>
        <dbReference type="EMBL" id="PMP31854.1"/>
    </source>
</evidence>
<dbReference type="Gene3D" id="3.40.190.10">
    <property type="entry name" value="Periplasmic binding protein-like II"/>
    <property type="match status" value="1"/>
</dbReference>